<name>A0A2G4YME1_9PROT</name>
<organism evidence="11 12">
    <name type="scientific">Paremcibacter congregatus</name>
    <dbReference type="NCBI Taxonomy" id="2043170"/>
    <lineage>
        <taxon>Bacteria</taxon>
        <taxon>Pseudomonadati</taxon>
        <taxon>Pseudomonadota</taxon>
        <taxon>Alphaproteobacteria</taxon>
        <taxon>Emcibacterales</taxon>
        <taxon>Emcibacteraceae</taxon>
        <taxon>Paremcibacter</taxon>
    </lineage>
</organism>
<dbReference type="Pfam" id="PF02875">
    <property type="entry name" value="Mur_ligase_C"/>
    <property type="match status" value="1"/>
</dbReference>
<dbReference type="FunCoup" id="A0A2G4YME1">
    <property type="interactions" value="550"/>
</dbReference>
<reference evidence="11 12" key="1">
    <citation type="submission" date="2017-10" db="EMBL/GenBank/DDBJ databases">
        <title>Frigbacter circumglobatus gen. nov. sp. nov., isolated from sediment cultured in situ.</title>
        <authorList>
            <person name="Zhao Z."/>
        </authorList>
    </citation>
    <scope>NUCLEOTIDE SEQUENCE [LARGE SCALE GENOMIC DNA]</scope>
    <source>
        <strain evidence="11 12">ZYL</strain>
    </source>
</reference>
<dbReference type="NCBIfam" id="TIGR01087">
    <property type="entry name" value="murD"/>
    <property type="match status" value="1"/>
</dbReference>
<evidence type="ECO:0000256" key="2">
    <source>
        <dbReference type="ARBA" id="ARBA00004752"/>
    </source>
</evidence>
<dbReference type="GO" id="GO:0009252">
    <property type="term" value="P:peptidoglycan biosynthetic process"/>
    <property type="evidence" value="ECO:0007669"/>
    <property type="project" value="UniProtKB-UniRule"/>
</dbReference>
<dbReference type="HAMAP" id="MF_00639">
    <property type="entry name" value="MurD"/>
    <property type="match status" value="1"/>
</dbReference>
<dbReference type="GO" id="GO:0005737">
    <property type="term" value="C:cytoplasm"/>
    <property type="evidence" value="ECO:0007669"/>
    <property type="project" value="UniProtKB-SubCell"/>
</dbReference>
<keyword evidence="5 7" id="KW-0547">Nucleotide-binding</keyword>
<keyword evidence="7 8" id="KW-0131">Cell cycle</keyword>
<keyword evidence="6 7" id="KW-0067">ATP-binding</keyword>
<evidence type="ECO:0000313" key="12">
    <source>
        <dbReference type="Proteomes" id="UP000229730"/>
    </source>
</evidence>
<evidence type="ECO:0000256" key="6">
    <source>
        <dbReference type="ARBA" id="ARBA00022840"/>
    </source>
</evidence>
<dbReference type="SUPFAM" id="SSF53244">
    <property type="entry name" value="MurD-like peptide ligases, peptide-binding domain"/>
    <property type="match status" value="1"/>
</dbReference>
<gene>
    <name evidence="7" type="primary">murD</name>
    <name evidence="11" type="ORF">CRD36_18225</name>
</gene>
<dbReference type="UniPathway" id="UPA00219"/>
<feature type="binding site" evidence="7">
    <location>
        <begin position="122"/>
        <end position="128"/>
    </location>
    <ligand>
        <name>ATP</name>
        <dbReference type="ChEBI" id="CHEBI:30616"/>
    </ligand>
</feature>
<keyword evidence="7 8" id="KW-0573">Peptidoglycan synthesis</keyword>
<comment type="caution">
    <text evidence="11">The sequence shown here is derived from an EMBL/GenBank/DDBJ whole genome shotgun (WGS) entry which is preliminary data.</text>
</comment>
<dbReference type="InterPro" id="IPR004101">
    <property type="entry name" value="Mur_ligase_C"/>
</dbReference>
<evidence type="ECO:0000259" key="9">
    <source>
        <dbReference type="Pfam" id="PF02875"/>
    </source>
</evidence>
<dbReference type="SUPFAM" id="SSF53623">
    <property type="entry name" value="MurD-like peptide ligases, catalytic domain"/>
    <property type="match status" value="1"/>
</dbReference>
<keyword evidence="4 7" id="KW-0436">Ligase</keyword>
<dbReference type="InterPro" id="IPR036615">
    <property type="entry name" value="Mur_ligase_C_dom_sf"/>
</dbReference>
<comment type="pathway">
    <text evidence="2 7 8">Cell wall biogenesis; peptidoglycan biosynthesis.</text>
</comment>
<evidence type="ECO:0000256" key="8">
    <source>
        <dbReference type="RuleBase" id="RU003664"/>
    </source>
</evidence>
<protein>
    <recommendedName>
        <fullName evidence="7 8">UDP-N-acetylmuramoylalanine--D-glutamate ligase</fullName>
        <ecNumber evidence="7 8">6.3.2.9</ecNumber>
    </recommendedName>
    <alternativeName>
        <fullName evidence="7">D-glutamic acid-adding enzyme</fullName>
    </alternativeName>
    <alternativeName>
        <fullName evidence="7">UDP-N-acetylmuramoyl-L-alanyl-D-glutamate synthetase</fullName>
    </alternativeName>
</protein>
<dbReference type="Pfam" id="PF08245">
    <property type="entry name" value="Mur_ligase_M"/>
    <property type="match status" value="1"/>
</dbReference>
<dbReference type="GO" id="GO:0051301">
    <property type="term" value="P:cell division"/>
    <property type="evidence" value="ECO:0007669"/>
    <property type="project" value="UniProtKB-KW"/>
</dbReference>
<dbReference type="Proteomes" id="UP000229730">
    <property type="component" value="Unassembled WGS sequence"/>
</dbReference>
<dbReference type="GO" id="GO:0071555">
    <property type="term" value="P:cell wall organization"/>
    <property type="evidence" value="ECO:0007669"/>
    <property type="project" value="UniProtKB-KW"/>
</dbReference>
<dbReference type="SUPFAM" id="SSF51984">
    <property type="entry name" value="MurCD N-terminal domain"/>
    <property type="match status" value="1"/>
</dbReference>
<feature type="domain" description="Mur ligase central" evidence="10">
    <location>
        <begin position="120"/>
        <end position="283"/>
    </location>
</feature>
<comment type="subcellular location">
    <subcellularLocation>
        <location evidence="1 7 8">Cytoplasm</location>
    </subcellularLocation>
</comment>
<dbReference type="GO" id="GO:0008764">
    <property type="term" value="F:UDP-N-acetylmuramoylalanine-D-glutamate ligase activity"/>
    <property type="evidence" value="ECO:0007669"/>
    <property type="project" value="UniProtKB-UniRule"/>
</dbReference>
<dbReference type="PANTHER" id="PTHR43692">
    <property type="entry name" value="UDP-N-ACETYLMURAMOYLALANINE--D-GLUTAMATE LIGASE"/>
    <property type="match status" value="1"/>
</dbReference>
<dbReference type="InterPro" id="IPR036565">
    <property type="entry name" value="Mur-like_cat_sf"/>
</dbReference>
<evidence type="ECO:0000256" key="5">
    <source>
        <dbReference type="ARBA" id="ARBA00022741"/>
    </source>
</evidence>
<keyword evidence="7 8" id="KW-0133">Cell shape</keyword>
<dbReference type="InterPro" id="IPR005762">
    <property type="entry name" value="MurD"/>
</dbReference>
<dbReference type="GO" id="GO:0005524">
    <property type="term" value="F:ATP binding"/>
    <property type="evidence" value="ECO:0007669"/>
    <property type="project" value="UniProtKB-UniRule"/>
</dbReference>
<feature type="domain" description="Mur ligase C-terminal" evidence="9">
    <location>
        <begin position="306"/>
        <end position="418"/>
    </location>
</feature>
<sequence length="442" mass="48765">MKDCWMTLSDLETRRVAIWGLGKEGWASYDFLRRHFPRKEITLINQTLPDTLPDDPHTLFLLEQDMPAALNDLDLVIKAPGISLYRPLVQTLQQQKISITSATNIWFSLPRPEGSTTIAITGSNGKSTTSALLAHILRQMGHKTALGGNIGTPLLSLTDDADYYVIELSSYQTADLYHAPDIAVLLNLYPEHIQWHLNHAQYYADKCHLISTGVDTVILNQNDTLTRQNIKAVPPGTLWFNSPDALHARGHDIYNGSDKIGDASRLRLPGEHNRQNLCAALTICAALGLELEACFEQAVTFGGLPHRLQHLGEREGISYVNDSISTTPEATLAALNSFPGRQITLIAGGQDRQQDFTAFSEFMTSHKEISLIAAYETGDRMRQHLPGRQAALVEDLAAAVALAREITPPGGVILLSPAAPSYDAFRNFEHRGDEFQALCQIP</sequence>
<proteinExistence type="inferred from homology"/>
<evidence type="ECO:0000259" key="10">
    <source>
        <dbReference type="Pfam" id="PF08245"/>
    </source>
</evidence>
<dbReference type="OrthoDB" id="9809796at2"/>
<evidence type="ECO:0000256" key="4">
    <source>
        <dbReference type="ARBA" id="ARBA00022598"/>
    </source>
</evidence>
<evidence type="ECO:0000256" key="7">
    <source>
        <dbReference type="HAMAP-Rule" id="MF_00639"/>
    </source>
</evidence>
<comment type="catalytic activity">
    <reaction evidence="7 8">
        <text>UDP-N-acetyl-alpha-D-muramoyl-L-alanine + D-glutamate + ATP = UDP-N-acetyl-alpha-D-muramoyl-L-alanyl-D-glutamate + ADP + phosphate + H(+)</text>
        <dbReference type="Rhea" id="RHEA:16429"/>
        <dbReference type="ChEBI" id="CHEBI:15378"/>
        <dbReference type="ChEBI" id="CHEBI:29986"/>
        <dbReference type="ChEBI" id="CHEBI:30616"/>
        <dbReference type="ChEBI" id="CHEBI:43474"/>
        <dbReference type="ChEBI" id="CHEBI:83898"/>
        <dbReference type="ChEBI" id="CHEBI:83900"/>
        <dbReference type="ChEBI" id="CHEBI:456216"/>
        <dbReference type="EC" id="6.3.2.9"/>
    </reaction>
</comment>
<keyword evidence="3 7" id="KW-0963">Cytoplasm</keyword>
<dbReference type="EMBL" id="PDEM01000033">
    <property type="protein sequence ID" value="PHZ83490.1"/>
    <property type="molecule type" value="Genomic_DNA"/>
</dbReference>
<dbReference type="GO" id="GO:0008360">
    <property type="term" value="P:regulation of cell shape"/>
    <property type="evidence" value="ECO:0007669"/>
    <property type="project" value="UniProtKB-KW"/>
</dbReference>
<evidence type="ECO:0000256" key="1">
    <source>
        <dbReference type="ARBA" id="ARBA00004496"/>
    </source>
</evidence>
<dbReference type="AlphaFoldDB" id="A0A2G4YME1"/>
<accession>A0A2G4YME1</accession>
<keyword evidence="7 8" id="KW-0961">Cell wall biogenesis/degradation</keyword>
<evidence type="ECO:0000256" key="3">
    <source>
        <dbReference type="ARBA" id="ARBA00022490"/>
    </source>
</evidence>
<comment type="similarity">
    <text evidence="7">Belongs to the MurCDEF family.</text>
</comment>
<evidence type="ECO:0000313" key="11">
    <source>
        <dbReference type="EMBL" id="PHZ83490.1"/>
    </source>
</evidence>
<dbReference type="InterPro" id="IPR013221">
    <property type="entry name" value="Mur_ligase_cen"/>
</dbReference>
<dbReference type="Gene3D" id="3.40.1190.10">
    <property type="entry name" value="Mur-like, catalytic domain"/>
    <property type="match status" value="1"/>
</dbReference>
<dbReference type="Gene3D" id="3.40.50.720">
    <property type="entry name" value="NAD(P)-binding Rossmann-like Domain"/>
    <property type="match status" value="1"/>
</dbReference>
<keyword evidence="12" id="KW-1185">Reference proteome</keyword>
<dbReference type="InParanoid" id="A0A2G4YME1"/>
<dbReference type="PANTHER" id="PTHR43692:SF1">
    <property type="entry name" value="UDP-N-ACETYLMURAMOYLALANINE--D-GLUTAMATE LIGASE"/>
    <property type="match status" value="1"/>
</dbReference>
<keyword evidence="7 8" id="KW-0132">Cell division</keyword>
<dbReference type="EC" id="6.3.2.9" evidence="7 8"/>
<comment type="function">
    <text evidence="7 8">Cell wall formation. Catalyzes the addition of glutamate to the nucleotide precursor UDP-N-acetylmuramoyl-L-alanine (UMA).</text>
</comment>
<dbReference type="Gene3D" id="3.90.190.20">
    <property type="entry name" value="Mur ligase, C-terminal domain"/>
    <property type="match status" value="1"/>
</dbReference>